<name>A0A1Y1YHK3_9PLEO</name>
<evidence type="ECO:0000313" key="3">
    <source>
        <dbReference type="Proteomes" id="UP000193144"/>
    </source>
</evidence>
<keyword evidence="1" id="KW-1133">Transmembrane helix</keyword>
<keyword evidence="1" id="KW-0472">Membrane</keyword>
<reference evidence="2 3" key="1">
    <citation type="submission" date="2016-07" db="EMBL/GenBank/DDBJ databases">
        <title>Pervasive Adenine N6-methylation of Active Genes in Fungi.</title>
        <authorList>
            <consortium name="DOE Joint Genome Institute"/>
            <person name="Mondo S.J."/>
            <person name="Dannebaum R.O."/>
            <person name="Kuo R.C."/>
            <person name="Labutti K."/>
            <person name="Haridas S."/>
            <person name="Kuo A."/>
            <person name="Salamov A."/>
            <person name="Ahrendt S.R."/>
            <person name="Lipzen A."/>
            <person name="Sullivan W."/>
            <person name="Andreopoulos W.B."/>
            <person name="Clum A."/>
            <person name="Lindquist E."/>
            <person name="Daum C."/>
            <person name="Ramamoorthy G.K."/>
            <person name="Gryganskyi A."/>
            <person name="Culley D."/>
            <person name="Magnuson J.K."/>
            <person name="James T.Y."/>
            <person name="O'Malley M.A."/>
            <person name="Stajich J.E."/>
            <person name="Spatafora J.W."/>
            <person name="Visel A."/>
            <person name="Grigoriev I.V."/>
        </authorList>
    </citation>
    <scope>NUCLEOTIDE SEQUENCE [LARGE SCALE GENOMIC DNA]</scope>
    <source>
        <strain evidence="2 3">CBS 115471</strain>
    </source>
</reference>
<organism evidence="2 3">
    <name type="scientific">Clohesyomyces aquaticus</name>
    <dbReference type="NCBI Taxonomy" id="1231657"/>
    <lineage>
        <taxon>Eukaryota</taxon>
        <taxon>Fungi</taxon>
        <taxon>Dikarya</taxon>
        <taxon>Ascomycota</taxon>
        <taxon>Pezizomycotina</taxon>
        <taxon>Dothideomycetes</taxon>
        <taxon>Pleosporomycetidae</taxon>
        <taxon>Pleosporales</taxon>
        <taxon>Lindgomycetaceae</taxon>
        <taxon>Clohesyomyces</taxon>
    </lineage>
</organism>
<keyword evidence="1" id="KW-0812">Transmembrane</keyword>
<dbReference type="Proteomes" id="UP000193144">
    <property type="component" value="Unassembled WGS sequence"/>
</dbReference>
<sequence>MGIVTVIGVAVPIGPVLVFRVFILAVLTLAVVFIIAVIPFTKLAVILAVILDMVPRAHSVFVVTIPNNLATTRPRPAISPHFNHPSLDHAHLPIPSINLHRILRLAIWMGFYAGSGNPPLVLTEEFHFMSMPSTEGVPEDSSPKPYVSGVVFRLSRTLRCDDMVANVAAANYTDAAL</sequence>
<keyword evidence="3" id="KW-1185">Reference proteome</keyword>
<evidence type="ECO:0000313" key="2">
    <source>
        <dbReference type="EMBL" id="ORX97507.1"/>
    </source>
</evidence>
<dbReference type="EMBL" id="MCFA01000233">
    <property type="protein sequence ID" value="ORX97507.1"/>
    <property type="molecule type" value="Genomic_DNA"/>
</dbReference>
<evidence type="ECO:0000256" key="1">
    <source>
        <dbReference type="SAM" id="Phobius"/>
    </source>
</evidence>
<proteinExistence type="predicted"/>
<protein>
    <submittedName>
        <fullName evidence="2">Uncharacterized protein</fullName>
    </submittedName>
</protein>
<feature type="transmembrane region" description="Helical" evidence="1">
    <location>
        <begin position="21"/>
        <end position="51"/>
    </location>
</feature>
<accession>A0A1Y1YHK3</accession>
<comment type="caution">
    <text evidence="2">The sequence shown here is derived from an EMBL/GenBank/DDBJ whole genome shotgun (WGS) entry which is preliminary data.</text>
</comment>
<gene>
    <name evidence="2" type="ORF">BCR34DRAFT_577881</name>
</gene>
<dbReference type="AlphaFoldDB" id="A0A1Y1YHK3"/>